<dbReference type="Proteomes" id="UP001623330">
    <property type="component" value="Unassembled WGS sequence"/>
</dbReference>
<organism evidence="1 2">
    <name type="scientific">Nakaseomyces bracarensis</name>
    <dbReference type="NCBI Taxonomy" id="273131"/>
    <lineage>
        <taxon>Eukaryota</taxon>
        <taxon>Fungi</taxon>
        <taxon>Dikarya</taxon>
        <taxon>Ascomycota</taxon>
        <taxon>Saccharomycotina</taxon>
        <taxon>Saccharomycetes</taxon>
        <taxon>Saccharomycetales</taxon>
        <taxon>Saccharomycetaceae</taxon>
        <taxon>Nakaseomyces</taxon>
    </lineage>
</organism>
<gene>
    <name evidence="1" type="ORF">RNJ44_00497</name>
</gene>
<name>A0ABR4NSR3_9SACH</name>
<comment type="caution">
    <text evidence="1">The sequence shown here is derived from an EMBL/GenBank/DDBJ whole genome shotgun (WGS) entry which is preliminary data.</text>
</comment>
<dbReference type="PANTHER" id="PTHR28110">
    <property type="entry name" value="TRANSMEMBRANE PROTEIN"/>
    <property type="match status" value="1"/>
</dbReference>
<proteinExistence type="predicted"/>
<reference evidence="1 2" key="1">
    <citation type="submission" date="2024-05" db="EMBL/GenBank/DDBJ databases">
        <title>Long read based assembly of the Candida bracarensis genome reveals expanded adhesin content.</title>
        <authorList>
            <person name="Marcet-Houben M."/>
            <person name="Ksiezopolska E."/>
            <person name="Gabaldon T."/>
        </authorList>
    </citation>
    <scope>NUCLEOTIDE SEQUENCE [LARGE SCALE GENOMIC DNA]</scope>
    <source>
        <strain evidence="1 2">CBM6</strain>
    </source>
</reference>
<sequence>MTAKEPKTVAIMVPCHAIWKGTSDPNLGSFGQSPDNWFLAPFQYEGRDHLSFIKHALTGVSLLLDDIKNSTLIFSGSQTKEEAGPVSEAESYQKLVERILGMAVKDFSLFEEAYKDVDQQIIELVQSILNKLNVIGITLEELFEDPNITLEEYALDSFDNLLYSLGQFYKINGVYPYRMVIVGFGFKKARYINLHARAIDYRNINYVSIEPSPENYSETKLNEYFDTLSTLENKNAYALFLNDFYGHRSPLADKKQQRNPYKKSPDYEVLNLLKNLNDYDDDEKFRKEQIMGNTPW</sequence>
<accession>A0ABR4NSR3</accession>
<dbReference type="PANTHER" id="PTHR28110:SF1">
    <property type="entry name" value="TRANSMEMBRANE PROTEIN"/>
    <property type="match status" value="1"/>
</dbReference>
<dbReference type="EMBL" id="JBEVYD010000007">
    <property type="protein sequence ID" value="KAL3231462.1"/>
    <property type="molecule type" value="Genomic_DNA"/>
</dbReference>
<keyword evidence="2" id="KW-1185">Reference proteome</keyword>
<dbReference type="InterPro" id="IPR055323">
    <property type="entry name" value="C57A10.07/YOR238W"/>
</dbReference>
<protein>
    <submittedName>
        <fullName evidence="1">Uncharacterized protein</fullName>
    </submittedName>
</protein>
<evidence type="ECO:0000313" key="2">
    <source>
        <dbReference type="Proteomes" id="UP001623330"/>
    </source>
</evidence>
<evidence type="ECO:0000313" key="1">
    <source>
        <dbReference type="EMBL" id="KAL3231462.1"/>
    </source>
</evidence>